<dbReference type="VEuPathDB" id="PlasmoDB:PRELSG_1142700"/>
<protein>
    <recommendedName>
        <fullName evidence="3">nucleoside-diphosphate kinase</fullName>
        <ecNumber evidence="3">2.7.4.6</ecNumber>
    </recommendedName>
</protein>
<dbReference type="GeneID" id="39737205"/>
<dbReference type="OrthoDB" id="270127at2759"/>
<feature type="coiled-coil region" evidence="7">
    <location>
        <begin position="1367"/>
        <end position="1405"/>
    </location>
</feature>
<comment type="cofactor">
    <cofactor evidence="1">
        <name>Mg(2+)</name>
        <dbReference type="ChEBI" id="CHEBI:18420"/>
    </cofactor>
</comment>
<dbReference type="InterPro" id="IPR034907">
    <property type="entry name" value="NDK-like_dom"/>
</dbReference>
<dbReference type="RefSeq" id="XP_028534079.1">
    <property type="nucleotide sequence ID" value="XM_028677718.1"/>
</dbReference>
<evidence type="ECO:0000256" key="3">
    <source>
        <dbReference type="ARBA" id="ARBA00012966"/>
    </source>
</evidence>
<keyword evidence="7" id="KW-0175">Coiled coil</keyword>
<evidence type="ECO:0000256" key="6">
    <source>
        <dbReference type="PROSITE-ProRule" id="PRU00706"/>
    </source>
</evidence>
<name>A0A1J1H8H7_PLARL</name>
<keyword evidence="4 9" id="KW-0808">Transferase</keyword>
<dbReference type="Pfam" id="PF00334">
    <property type="entry name" value="NDK"/>
    <property type="match status" value="1"/>
</dbReference>
<dbReference type="PANTHER" id="PTHR11349">
    <property type="entry name" value="NUCLEOSIDE DIPHOSPHATE KINASE"/>
    <property type="match status" value="1"/>
</dbReference>
<dbReference type="GO" id="GO:0004550">
    <property type="term" value="F:nucleoside diphosphate kinase activity"/>
    <property type="evidence" value="ECO:0007669"/>
    <property type="project" value="UniProtKB-EC"/>
</dbReference>
<evidence type="ECO:0000256" key="1">
    <source>
        <dbReference type="ARBA" id="ARBA00001946"/>
    </source>
</evidence>
<dbReference type="SUPFAM" id="SSF54919">
    <property type="entry name" value="Nucleoside diphosphate kinase, NDK"/>
    <property type="match status" value="3"/>
</dbReference>
<dbReference type="InterPro" id="IPR036850">
    <property type="entry name" value="NDK-like_dom_sf"/>
</dbReference>
<proteinExistence type="inferred from homology"/>
<dbReference type="PROSITE" id="PS51374">
    <property type="entry name" value="NDPK_LIKE"/>
    <property type="match status" value="1"/>
</dbReference>
<organism evidence="9 10">
    <name type="scientific">Plasmodium relictum</name>
    <dbReference type="NCBI Taxonomy" id="85471"/>
    <lineage>
        <taxon>Eukaryota</taxon>
        <taxon>Sar</taxon>
        <taxon>Alveolata</taxon>
        <taxon>Apicomplexa</taxon>
        <taxon>Aconoidasida</taxon>
        <taxon>Haemosporida</taxon>
        <taxon>Plasmodiidae</taxon>
        <taxon>Plasmodium</taxon>
        <taxon>Plasmodium (Haemamoeba)</taxon>
    </lineage>
</organism>
<gene>
    <name evidence="9" type="ORF">PRELSG_1142700</name>
</gene>
<dbReference type="OMA" id="IVCLIVE"/>
<comment type="caution">
    <text evidence="6">Lacks conserved residue(s) required for the propagation of feature annotation.</text>
</comment>
<evidence type="ECO:0000256" key="4">
    <source>
        <dbReference type="ARBA" id="ARBA00022679"/>
    </source>
</evidence>
<evidence type="ECO:0000259" key="8">
    <source>
        <dbReference type="SMART" id="SM00562"/>
    </source>
</evidence>
<keyword evidence="10" id="KW-1185">Reference proteome</keyword>
<evidence type="ECO:0000313" key="10">
    <source>
        <dbReference type="Proteomes" id="UP000220158"/>
    </source>
</evidence>
<dbReference type="Proteomes" id="UP000220158">
    <property type="component" value="Chromosome 11"/>
</dbReference>
<dbReference type="Gene3D" id="3.30.70.141">
    <property type="entry name" value="Nucleoside diphosphate kinase-like domain"/>
    <property type="match status" value="2"/>
</dbReference>
<dbReference type="SMART" id="SM00562">
    <property type="entry name" value="NDK"/>
    <property type="match status" value="1"/>
</dbReference>
<comment type="similarity">
    <text evidence="2 6">Belongs to the NDK family.</text>
</comment>
<feature type="domain" description="Nucleoside diphosphate kinase-like" evidence="8">
    <location>
        <begin position="147"/>
        <end position="288"/>
    </location>
</feature>
<dbReference type="EC" id="2.7.4.6" evidence="3"/>
<evidence type="ECO:0000256" key="5">
    <source>
        <dbReference type="ARBA" id="ARBA00022777"/>
    </source>
</evidence>
<sequence>MKDERCIFIIFPDVTNNFKDEEVLEKLEEKNFIILKKKKVHLVENEIKEIFNFKPAQYKNINEFYEYIGSGLSVISLIEHIEGDTIIKLNSLVKRNSILIKDEKYFECLEYQCNLNCKNIPFYFSKNYWFFSRDLNFFFQSYENNNIERTLIILKPDVIELNHLNNIINDILNFDLLIVAIRRGILSCDRAKKLYEDSYRKPYYKSLINFMTSTKGIVCLVIEGRNCIKRAKILCGPSLSMSNFDNVPKNCLKKKYGTCKMRNAVHIPDDNNIDKEIELFFGDENFKCEKGILLIKKKILNSEDLFSLREYLKYYGFRILEEKIILMNESSFKNLSEEKKKQADDLAEKEFIIIIISRINCITCLQYLIGLNTVKESKIERPNSIKSVFCRNDDDIMFVKDKNKINELIRSYFNFEKYNDIITIENVKNYIFCKNVTNFYKPEENIKLTNVLMECFTEICKLKPDENSSILWLSKWFEQKEREIKDIITKKNEIKNKDETFNLLKKKEKKLTRVKEIEKKNITGINNFDKSSKLSYEIKLQHMCKKVIIIPDVYKENVLYQDNGNEKLKFKIIKYFEKLNSINLSFNELCKKEEKKNSLLGKKIEYAKKKYKHLTIDLIKRILKENLEKNKLFNNYILTDFMNIIDPIYLTDEDIIPCSFCLIINREERKKEKKEINDLENEKYNSFLSFLNNNDKNNNYIRKFLMKGKLLIYRNNFIEFVKNFQNELLIFFGININHIKNIINFLSDNYNYYFIDHFKLIKEEKKKKYSDDRNMNENFDSSFFSFFVEKFDILINKDYKKFIVCNFHFNMEQINILEKRFNSKIKIFYFKFKIDKTIVDIKEQQKKISEMVCKKKRSNSSKNKVHEVFIENPKVKDKQLYTFDIKNKNQKVFKSMYYFFDILKVTKSKIIIICNLTMKNVDFIGLYIQFQFPNVVFCDLNVINEFDTHMNKENKMGEFIDDIFYENSYKNNHMKNKYENIQRTNILINKMKSFCSKINASYFIFSSFPNDLEYEDYEKLNFFFDIKLCVLIVEDAYFLKNLEISKLEKYPFSSMFFFFYNKGSLLIIEENERSKNNFKIKKDSTGLIQNNVSTNCNEEKFEIKNNSLNEVSVINNSDNTNSNDKSISYNSIIGGSKVNKEENADIEFHDHIKKRILKKIEDRIKPRLICYYAPEKYDLSKFLKKTVNNKNKELFHCLFNEDVVNEFILINQKKSENFLKKLLQDIKTNTHKVKNKIYVKYIESIIKNSSKYLFSNIILYNIPYFEDVEDIAMDELFNLLEFTKIVQFIYSTKEKMTTENNRYTILNDQTIFQYDQKECNFSFEDNKVDIERRDSIEKEENFENKIKSSNNKKYSNEEIINKKTNVLNENEVDLEDNEANDEQIEEKSEDQKKRYNKKAENIKNIILKKYSGIEFTRIFINKNIPFNVSNPYCPKIIILFIPQNEHLQFYLSSLVCYNLKHFISINTTNLMHEEIIKEKIKNKMIYFKHEKMSKKNNFTIDKRKMLKNIFKSLLDKIKNLDSNILLTGFPIVKKKYNDGDYFYQFNLFKSFKIHGIISLYFDDNYLETFSSNKNICEEKYNDILELIKKEFSHNHKIYSEKIVNKNDLKHVLNDIKNHFSF</sequence>
<dbReference type="EMBL" id="LN835306">
    <property type="protein sequence ID" value="CRH01078.1"/>
    <property type="molecule type" value="Genomic_DNA"/>
</dbReference>
<dbReference type="KEGG" id="prel:PRELSG_1142700"/>
<reference evidence="9 10" key="1">
    <citation type="submission" date="2015-04" db="EMBL/GenBank/DDBJ databases">
        <authorList>
            <consortium name="Pathogen Informatics"/>
        </authorList>
    </citation>
    <scope>NUCLEOTIDE SEQUENCE [LARGE SCALE GENOMIC DNA]</scope>
    <source>
        <strain evidence="9 10">SGS1</strain>
    </source>
</reference>
<keyword evidence="5 9" id="KW-0418">Kinase</keyword>
<evidence type="ECO:0000313" key="9">
    <source>
        <dbReference type="EMBL" id="CRH01078.1"/>
    </source>
</evidence>
<accession>A0A1J1H8H7</accession>
<evidence type="ECO:0000256" key="7">
    <source>
        <dbReference type="SAM" id="Coils"/>
    </source>
</evidence>
<evidence type="ECO:0000256" key="2">
    <source>
        <dbReference type="ARBA" id="ARBA00008142"/>
    </source>
</evidence>